<comment type="subcellular location">
    <subcellularLocation>
        <location evidence="1">Membrane</location>
        <topology evidence="1">Multi-pass membrane protein</topology>
    </subcellularLocation>
</comment>
<evidence type="ECO:0000256" key="1">
    <source>
        <dbReference type="ARBA" id="ARBA00004141"/>
    </source>
</evidence>
<dbReference type="PROSITE" id="PS50893">
    <property type="entry name" value="ABC_TRANSPORTER_2"/>
    <property type="match status" value="2"/>
</dbReference>
<feature type="transmembrane region" description="Helical" evidence="10">
    <location>
        <begin position="667"/>
        <end position="686"/>
    </location>
</feature>
<keyword evidence="14" id="KW-1185">Reference proteome</keyword>
<evidence type="ECO:0000259" key="12">
    <source>
        <dbReference type="PROSITE" id="PS50929"/>
    </source>
</evidence>
<dbReference type="PROSITE" id="PS00211">
    <property type="entry name" value="ABC_TRANSPORTER_1"/>
    <property type="match status" value="1"/>
</dbReference>
<dbReference type="InterPro" id="IPR003593">
    <property type="entry name" value="AAA+_ATPase"/>
</dbReference>
<dbReference type="GO" id="GO:0016020">
    <property type="term" value="C:membrane"/>
    <property type="evidence" value="ECO:0007669"/>
    <property type="project" value="UniProtKB-SubCell"/>
</dbReference>
<keyword evidence="3" id="KW-0813">Transport</keyword>
<dbReference type="InterPro" id="IPR017871">
    <property type="entry name" value="ABC_transporter-like_CS"/>
</dbReference>
<reference evidence="13" key="1">
    <citation type="submission" date="2022-08" db="EMBL/GenBank/DDBJ databases">
        <authorList>
            <person name="Marques A."/>
        </authorList>
    </citation>
    <scope>NUCLEOTIDE SEQUENCE</scope>
    <source>
        <strain evidence="13">RhyPub2mFocal</strain>
        <tissue evidence="13">Leaves</tissue>
    </source>
</reference>
<evidence type="ECO:0000313" key="13">
    <source>
        <dbReference type="EMBL" id="KAJ4798154.1"/>
    </source>
</evidence>
<evidence type="ECO:0000256" key="4">
    <source>
        <dbReference type="ARBA" id="ARBA00022692"/>
    </source>
</evidence>
<evidence type="ECO:0000256" key="8">
    <source>
        <dbReference type="ARBA" id="ARBA00022989"/>
    </source>
</evidence>
<evidence type="ECO:0000256" key="7">
    <source>
        <dbReference type="ARBA" id="ARBA00022840"/>
    </source>
</evidence>
<dbReference type="Pfam" id="PF00005">
    <property type="entry name" value="ABC_tran"/>
    <property type="match status" value="2"/>
</dbReference>
<dbReference type="FunFam" id="3.40.50.300:FF:000169">
    <property type="entry name" value="ABC transporter C family member 3"/>
    <property type="match status" value="1"/>
</dbReference>
<dbReference type="InterPro" id="IPR044726">
    <property type="entry name" value="ABCC_6TM_D2"/>
</dbReference>
<dbReference type="EMBL" id="JAMFTS010000002">
    <property type="protein sequence ID" value="KAJ4798154.1"/>
    <property type="molecule type" value="Genomic_DNA"/>
</dbReference>
<evidence type="ECO:0000256" key="3">
    <source>
        <dbReference type="ARBA" id="ARBA00022448"/>
    </source>
</evidence>
<gene>
    <name evidence="13" type="ORF">LUZ62_049400</name>
</gene>
<protein>
    <submittedName>
        <fullName evidence="13">Uncharacterized protein</fullName>
    </submittedName>
</protein>
<dbReference type="SUPFAM" id="SSF52540">
    <property type="entry name" value="P-loop containing nucleoside triphosphate hydrolases"/>
    <property type="match status" value="2"/>
</dbReference>
<dbReference type="FunFam" id="3.40.50.300:FF:000973">
    <property type="entry name" value="Multidrug resistance-associated protein 4"/>
    <property type="match status" value="1"/>
</dbReference>
<proteinExistence type="inferred from homology"/>
<evidence type="ECO:0000256" key="2">
    <source>
        <dbReference type="ARBA" id="ARBA00009726"/>
    </source>
</evidence>
<dbReference type="Gene3D" id="3.40.50.300">
    <property type="entry name" value="P-loop containing nucleotide triphosphate hydrolases"/>
    <property type="match status" value="2"/>
</dbReference>
<evidence type="ECO:0000256" key="5">
    <source>
        <dbReference type="ARBA" id="ARBA00022737"/>
    </source>
</evidence>
<feature type="domain" description="ABC transmembrane type-1" evidence="12">
    <location>
        <begin position="544"/>
        <end position="689"/>
    </location>
</feature>
<keyword evidence="6" id="KW-0547">Nucleotide-binding</keyword>
<feature type="domain" description="ABC transporter" evidence="11">
    <location>
        <begin position="332"/>
        <end position="572"/>
    </location>
</feature>
<dbReference type="Proteomes" id="UP001140206">
    <property type="component" value="Chromosome 2"/>
</dbReference>
<dbReference type="SMART" id="SM00382">
    <property type="entry name" value="AAA"/>
    <property type="match status" value="2"/>
</dbReference>
<dbReference type="SUPFAM" id="SSF90123">
    <property type="entry name" value="ABC transporter transmembrane region"/>
    <property type="match status" value="2"/>
</dbReference>
<dbReference type="CDD" id="cd18580">
    <property type="entry name" value="ABC_6TM_ABCC_D2"/>
    <property type="match status" value="1"/>
</dbReference>
<evidence type="ECO:0000259" key="11">
    <source>
        <dbReference type="PROSITE" id="PS50893"/>
    </source>
</evidence>
<dbReference type="GO" id="GO:0016887">
    <property type="term" value="F:ATP hydrolysis activity"/>
    <property type="evidence" value="ECO:0007669"/>
    <property type="project" value="InterPro"/>
</dbReference>
<dbReference type="PANTHER" id="PTHR24223:SF369">
    <property type="entry name" value="ABC TRANSPORTER C FAMILY MEMBER 10"/>
    <property type="match status" value="1"/>
</dbReference>
<feature type="transmembrane region" description="Helical" evidence="10">
    <location>
        <begin position="260"/>
        <end position="281"/>
    </location>
</feature>
<evidence type="ECO:0000256" key="6">
    <source>
        <dbReference type="ARBA" id="ARBA00022741"/>
    </source>
</evidence>
<dbReference type="Pfam" id="PF00664">
    <property type="entry name" value="ABC_membrane"/>
    <property type="match status" value="2"/>
</dbReference>
<dbReference type="Gene3D" id="1.20.1560.10">
    <property type="entry name" value="ABC transporter type 1, transmembrane domain"/>
    <property type="match status" value="2"/>
</dbReference>
<keyword evidence="8 10" id="KW-1133">Transmembrane helix</keyword>
<feature type="domain" description="ABC transmembrane type-1" evidence="12">
    <location>
        <begin position="201"/>
        <end position="315"/>
    </location>
</feature>
<sequence>MVYFTSTLDHICGYSVCPNANACGLAEIFNSSTCINHIIMLFIWFKKVKNEDEIKDEKLYMLLNDNVHTNHVSGYDLNVTPLATAGFFGLMSFSWLNPLMKKYYKKPLEEQDIPDLGATDRAETRYSIFMDKLNKENGTKQIITSSKSIFWTIFSCHKGDIMLSGFFALLKILTLSIGPVILQEFIRFSSGQEAFRYEGHKQLSEAQDKRLNAMSESLVNMKVLKLYAWEVHFKKIIDNLRQKEYTWIKAFQLRKAYNTLLFWSSPVIVSAATFLSCYFLGIPLEPSNVFTFVATVRLVQDPIRQIPDVISVVIQAKVAFTRISKVLRAPELQTENIRKGTMESVEKPIVIKSCNFSWDETLVRTTMRNVCLEVMSKEKVAICGKVGSGKSTLLAAILGEVPITDGTIQVCGKIAYVSQNAWIQTGTVQANILFGSAMDIERYQATLKLCSLVKDLEMLPFGDQTQIGERGINLSGGQKQRIQLARALYQDADIYLLDDPFSAVDAHTASSLFHEYVLGALSNKTVILVTHQVDLLPTFDSVLVSSDLNTVDLRVPFWIVWGVTSSMNACGNLAVLAGVTWQVLFVAIPMIILAVQLKRYYLTSAKELMRINGTTKSTMVNHLSESMAGAVTIRAFGKEDHFFANHISLIDKNASPFLHNFGSTEWLILRIEIMSAAILTTSALLITMLPPGTFSSVLVNHKFNAGFVGMALSYGLTLNTWLVVAINDQCTLSNVIISVERLNQYMNIESEAPLILKESQPPLDWPTTGRVELENLKIRYQPDLPLVLHGITCTFEGGHKIGIVGRTGSGKTTLVSALFRLVEPAGGKIIIDGQDITKIGLHDLRSRLGVIPQDPILFHGSIRYNLDPLGQFTDQQIWEVLDRCQLKEAVEIKTHGLDSLVAQEGTNWSMGQRQLFCLGRALLRRSHLLVLDEATASIDNTTDAVLQKTIRNEFAGCTVITVAHHIPTVIDCNMVLAVDDGKSVEYDEPMKLMNTEGSLFRELVKEYWSHSSD</sequence>
<dbReference type="InterPro" id="IPR050173">
    <property type="entry name" value="ABC_transporter_C-like"/>
</dbReference>
<dbReference type="GO" id="GO:0005524">
    <property type="term" value="F:ATP binding"/>
    <property type="evidence" value="ECO:0007669"/>
    <property type="project" value="UniProtKB-KW"/>
</dbReference>
<dbReference type="InterPro" id="IPR036640">
    <property type="entry name" value="ABC1_TM_sf"/>
</dbReference>
<name>A0AAV8FXF5_9POAL</name>
<accession>A0AAV8FXF5</accession>
<organism evidence="13 14">
    <name type="scientific">Rhynchospora pubera</name>
    <dbReference type="NCBI Taxonomy" id="906938"/>
    <lineage>
        <taxon>Eukaryota</taxon>
        <taxon>Viridiplantae</taxon>
        <taxon>Streptophyta</taxon>
        <taxon>Embryophyta</taxon>
        <taxon>Tracheophyta</taxon>
        <taxon>Spermatophyta</taxon>
        <taxon>Magnoliopsida</taxon>
        <taxon>Liliopsida</taxon>
        <taxon>Poales</taxon>
        <taxon>Cyperaceae</taxon>
        <taxon>Cyperoideae</taxon>
        <taxon>Rhynchosporeae</taxon>
        <taxon>Rhynchospora</taxon>
    </lineage>
</organism>
<feature type="transmembrane region" description="Helical" evidence="10">
    <location>
        <begin position="706"/>
        <end position="726"/>
    </location>
</feature>
<keyword evidence="4 10" id="KW-0812">Transmembrane</keyword>
<comment type="caution">
    <text evidence="13">The sequence shown here is derived from an EMBL/GenBank/DDBJ whole genome shotgun (WGS) entry which is preliminary data.</text>
</comment>
<evidence type="ECO:0000313" key="14">
    <source>
        <dbReference type="Proteomes" id="UP001140206"/>
    </source>
</evidence>
<evidence type="ECO:0000256" key="9">
    <source>
        <dbReference type="ARBA" id="ARBA00023136"/>
    </source>
</evidence>
<keyword evidence="7" id="KW-0067">ATP-binding</keyword>
<dbReference type="AlphaFoldDB" id="A0AAV8FXF5"/>
<keyword evidence="9 10" id="KW-0472">Membrane</keyword>
<dbReference type="PANTHER" id="PTHR24223">
    <property type="entry name" value="ATP-BINDING CASSETTE SUB-FAMILY C"/>
    <property type="match status" value="1"/>
</dbReference>
<keyword evidence="5" id="KW-0677">Repeat</keyword>
<dbReference type="InterPro" id="IPR003439">
    <property type="entry name" value="ABC_transporter-like_ATP-bd"/>
</dbReference>
<feature type="transmembrane region" description="Helical" evidence="10">
    <location>
        <begin position="573"/>
        <end position="595"/>
    </location>
</feature>
<comment type="similarity">
    <text evidence="2">Belongs to the ABC transporter superfamily. ABCC family. Conjugate transporter (TC 3.A.1.208) subfamily.</text>
</comment>
<feature type="transmembrane region" description="Helical" evidence="10">
    <location>
        <begin position="79"/>
        <end position="96"/>
    </location>
</feature>
<dbReference type="CDD" id="cd03250">
    <property type="entry name" value="ABCC_MRP_domain1"/>
    <property type="match status" value="1"/>
</dbReference>
<feature type="domain" description="ABC transporter" evidence="11">
    <location>
        <begin position="771"/>
        <end position="1005"/>
    </location>
</feature>
<dbReference type="GO" id="GO:0140359">
    <property type="term" value="F:ABC-type transporter activity"/>
    <property type="evidence" value="ECO:0007669"/>
    <property type="project" value="InterPro"/>
</dbReference>
<dbReference type="InterPro" id="IPR027417">
    <property type="entry name" value="P-loop_NTPase"/>
</dbReference>
<dbReference type="PROSITE" id="PS50929">
    <property type="entry name" value="ABC_TM1F"/>
    <property type="match status" value="2"/>
</dbReference>
<dbReference type="CDD" id="cd03244">
    <property type="entry name" value="ABCC_MRP_domain2"/>
    <property type="match status" value="1"/>
</dbReference>
<evidence type="ECO:0000256" key="10">
    <source>
        <dbReference type="SAM" id="Phobius"/>
    </source>
</evidence>
<dbReference type="InterPro" id="IPR011527">
    <property type="entry name" value="ABC1_TM_dom"/>
</dbReference>